<dbReference type="AlphaFoldDB" id="A0A939JA79"/>
<reference evidence="1" key="1">
    <citation type="submission" date="2021-03" db="EMBL/GenBank/DDBJ databases">
        <authorList>
            <person name="Kim M.K."/>
        </authorList>
    </citation>
    <scope>NUCLEOTIDE SEQUENCE</scope>
    <source>
        <strain evidence="1">BT186</strain>
    </source>
</reference>
<keyword evidence="2" id="KW-1185">Reference proteome</keyword>
<evidence type="ECO:0000313" key="2">
    <source>
        <dbReference type="Proteomes" id="UP000664144"/>
    </source>
</evidence>
<name>A0A939JA79_9BACT</name>
<dbReference type="RefSeq" id="WP_206985548.1">
    <property type="nucleotide sequence ID" value="NZ_JAFLQZ010000012.1"/>
</dbReference>
<proteinExistence type="predicted"/>
<dbReference type="Proteomes" id="UP000664144">
    <property type="component" value="Unassembled WGS sequence"/>
</dbReference>
<dbReference type="Pfam" id="PF14092">
    <property type="entry name" value="DUF4270"/>
    <property type="match status" value="1"/>
</dbReference>
<accession>A0A939JA79</accession>
<gene>
    <name evidence="1" type="ORF">J0X19_16640</name>
</gene>
<organism evidence="1 2">
    <name type="scientific">Hymenobacter telluris</name>
    <dbReference type="NCBI Taxonomy" id="2816474"/>
    <lineage>
        <taxon>Bacteria</taxon>
        <taxon>Pseudomonadati</taxon>
        <taxon>Bacteroidota</taxon>
        <taxon>Cytophagia</taxon>
        <taxon>Cytophagales</taxon>
        <taxon>Hymenobacteraceae</taxon>
        <taxon>Hymenobacter</taxon>
    </lineage>
</organism>
<dbReference type="EMBL" id="JAFLQZ010000012">
    <property type="protein sequence ID" value="MBO0359589.1"/>
    <property type="molecule type" value="Genomic_DNA"/>
</dbReference>
<comment type="caution">
    <text evidence="1">The sequence shown here is derived from an EMBL/GenBank/DDBJ whole genome shotgun (WGS) entry which is preliminary data.</text>
</comment>
<evidence type="ECO:0000313" key="1">
    <source>
        <dbReference type="EMBL" id="MBO0359589.1"/>
    </source>
</evidence>
<protein>
    <submittedName>
        <fullName evidence="1">DUF4270 family protein</fullName>
    </submittedName>
</protein>
<sequence length="445" mass="48064">MIISSHSPHPRWRFAGGWLVCLLLWALTACEDATSIGAELPPADKVTGTIYVDTLTIRTSTVLVDSVPTSSNSYLLLGRYTDARLGTLTASSYACLGLADGVFQPKTSMVYDSVVLLLLSDSYRYGDTTRTQQVQVHRLRAPIRPSTTYYASSSLAYDAALLGTTTFHARPRPRLDTLRVRLADALGQELLAAGQNRQLGTQDELEARLPGLVLTPGTSDNAALLRFDATNQATTVRLYYHDPAAPATALSYSFSTATGGRHFYQLTAVRNGSALGSLNSYLQTLPSARTAAEAYIQGGLGLQTKIEVPYLLNLNELDGTWVINSAGITLETVTAAENRYFPPPTSLTVYLASRGNQYLGLLADAAGTQITAPYYRGLSARTNLDQGSYSFSLTSYCTAVLKRQIDNYGLILAPPTSYTPEQVVLGGSGNSAHPPKFSLYMTRVL</sequence>
<dbReference type="InterPro" id="IPR025366">
    <property type="entry name" value="DUF4270"/>
</dbReference>